<dbReference type="OrthoDB" id="1034557at2759"/>
<dbReference type="InterPro" id="IPR000719">
    <property type="entry name" value="Prot_kinase_dom"/>
</dbReference>
<dbReference type="Pfam" id="PF07714">
    <property type="entry name" value="PK_Tyr_Ser-Thr"/>
    <property type="match status" value="1"/>
</dbReference>
<dbReference type="AlphaFoldDB" id="A0A7K7VQ00"/>
<name>A0A7K7VQ00_EUDEL</name>
<evidence type="ECO:0000256" key="1">
    <source>
        <dbReference type="SAM" id="MobiDB-lite"/>
    </source>
</evidence>
<dbReference type="InterPro" id="IPR050588">
    <property type="entry name" value="WNK_Ser-Thr_kinase"/>
</dbReference>
<feature type="region of interest" description="Disordered" evidence="1">
    <location>
        <begin position="356"/>
        <end position="380"/>
    </location>
</feature>
<feature type="non-terminal residue" evidence="3">
    <location>
        <position position="1"/>
    </location>
</feature>
<dbReference type="EMBL" id="VZSX01000287">
    <property type="protein sequence ID" value="NXA43519.1"/>
    <property type="molecule type" value="Genomic_DNA"/>
</dbReference>
<dbReference type="InterPro" id="IPR001245">
    <property type="entry name" value="Ser-Thr/Tyr_kinase_cat_dom"/>
</dbReference>
<comment type="caution">
    <text evidence="3">The sequence shown here is derived from an EMBL/GenBank/DDBJ whole genome shotgun (WGS) entry which is preliminary data.</text>
</comment>
<dbReference type="PANTHER" id="PTHR13902">
    <property type="entry name" value="SERINE/THREONINE-PROTEIN KINASE WNK WITH NO LYSINE -RELATED"/>
    <property type="match status" value="1"/>
</dbReference>
<dbReference type="Gene3D" id="3.30.200.20">
    <property type="entry name" value="Phosphorylase Kinase, domain 1"/>
    <property type="match status" value="1"/>
</dbReference>
<accession>A0A7K7VQ00</accession>
<proteinExistence type="predicted"/>
<feature type="domain" description="Protein kinase" evidence="2">
    <location>
        <begin position="1"/>
        <end position="264"/>
    </location>
</feature>
<evidence type="ECO:0000313" key="4">
    <source>
        <dbReference type="Proteomes" id="UP000533954"/>
    </source>
</evidence>
<evidence type="ECO:0000313" key="3">
    <source>
        <dbReference type="EMBL" id="NXA43519.1"/>
    </source>
</evidence>
<protein>
    <submittedName>
        <fullName evidence="3">NRBP2 protein</fullName>
    </submittedName>
</protein>
<sequence>GPQVNQGNMPGIQSTFLAMDTEEGVEVVWNELLFTDKKAFKAHEEKIKTMFEQLVLVDHPNIVKLHKYWLDVKDSKARVIFITEYVSSGSLKQFLKKTKKNHKAMNARVGFTLGCATKRLSVQDMGVLLGMGEASGDVRGGGVRVRGEEAAGIRDRGWGMQGGVGSHGAPLRRVSWRRPDARRLAPAERADGTAVDVFSFGMCALEMAVLEIQTNGDTRVSEEAIVRARHSLDDPNMREFILSCLTFNPDKRPTANNLLFHRVLFEVHSLKLLAAHCFINNQYLMPENVVEEKIKELDLNMVMAEIRREGRPGVQWRYSEVSFLELDKFLEDVRNGIYPLMNFAVSRPHALPRVLSQPQEDPQKAKTPTPEPFDVETRKV</sequence>
<evidence type="ECO:0000259" key="2">
    <source>
        <dbReference type="PROSITE" id="PS50011"/>
    </source>
</evidence>
<dbReference type="SMART" id="SM00220">
    <property type="entry name" value="S_TKc"/>
    <property type="match status" value="1"/>
</dbReference>
<dbReference type="Gene3D" id="1.10.510.10">
    <property type="entry name" value="Transferase(Phosphotransferase) domain 1"/>
    <property type="match status" value="1"/>
</dbReference>
<reference evidence="3 4" key="1">
    <citation type="submission" date="2019-09" db="EMBL/GenBank/DDBJ databases">
        <title>Bird 10,000 Genomes (B10K) Project - Family phase.</title>
        <authorList>
            <person name="Zhang G."/>
        </authorList>
    </citation>
    <scope>NUCLEOTIDE SEQUENCE [LARGE SCALE GENOMIC DNA]</scope>
    <source>
        <strain evidence="3">B10K-LSUMZ-16893</strain>
    </source>
</reference>
<dbReference type="GO" id="GO:0005524">
    <property type="term" value="F:ATP binding"/>
    <property type="evidence" value="ECO:0007669"/>
    <property type="project" value="InterPro"/>
</dbReference>
<feature type="non-terminal residue" evidence="3">
    <location>
        <position position="380"/>
    </location>
</feature>
<gene>
    <name evidence="3" type="primary">Nrbp2</name>
    <name evidence="3" type="ORF">EUDELE_R14241</name>
</gene>
<dbReference type="PROSITE" id="PS50011">
    <property type="entry name" value="PROTEIN_KINASE_DOM"/>
    <property type="match status" value="1"/>
</dbReference>
<dbReference type="FunFam" id="3.30.200.20:FF:001061">
    <property type="entry name" value="Nuclear receptor-binding protein 2"/>
    <property type="match status" value="1"/>
</dbReference>
<dbReference type="Proteomes" id="UP000533954">
    <property type="component" value="Unassembled WGS sequence"/>
</dbReference>
<dbReference type="InterPro" id="IPR011009">
    <property type="entry name" value="Kinase-like_dom_sf"/>
</dbReference>
<keyword evidence="4" id="KW-1185">Reference proteome</keyword>
<organism evidence="3 4">
    <name type="scientific">Eudromia elegans</name>
    <name type="common">Elegant crested-tinamou</name>
    <dbReference type="NCBI Taxonomy" id="8805"/>
    <lineage>
        <taxon>Eukaryota</taxon>
        <taxon>Metazoa</taxon>
        <taxon>Chordata</taxon>
        <taxon>Craniata</taxon>
        <taxon>Vertebrata</taxon>
        <taxon>Euteleostomi</taxon>
        <taxon>Archelosauria</taxon>
        <taxon>Archosauria</taxon>
        <taxon>Dinosauria</taxon>
        <taxon>Saurischia</taxon>
        <taxon>Theropoda</taxon>
        <taxon>Coelurosauria</taxon>
        <taxon>Aves</taxon>
        <taxon>Palaeognathae</taxon>
        <taxon>Tinamiformes</taxon>
        <taxon>Tinamidae</taxon>
        <taxon>Eudromia</taxon>
    </lineage>
</organism>
<dbReference type="SUPFAM" id="SSF56112">
    <property type="entry name" value="Protein kinase-like (PK-like)"/>
    <property type="match status" value="1"/>
</dbReference>
<dbReference type="GO" id="GO:0004672">
    <property type="term" value="F:protein kinase activity"/>
    <property type="evidence" value="ECO:0007669"/>
    <property type="project" value="InterPro"/>
</dbReference>